<comment type="cofactor">
    <cofactor evidence="1 4">
        <name>thiamine diphosphate</name>
        <dbReference type="ChEBI" id="CHEBI:58937"/>
    </cofactor>
</comment>
<dbReference type="InterPro" id="IPR050771">
    <property type="entry name" value="Alpha-ketoacid_DH_E1_comp"/>
</dbReference>
<dbReference type="GO" id="GO:0003863">
    <property type="term" value="F:branched-chain 2-oxo acid dehydrogenase activity"/>
    <property type="evidence" value="ECO:0007669"/>
    <property type="project" value="UniProtKB-EC"/>
</dbReference>
<dbReference type="InterPro" id="IPR001017">
    <property type="entry name" value="DH_E1"/>
</dbReference>
<feature type="domain" description="Dehydrogenase E1 component" evidence="5">
    <location>
        <begin position="19"/>
        <end position="318"/>
    </location>
</feature>
<comment type="similarity">
    <text evidence="4">Belongs to the BCKDHA family.</text>
</comment>
<name>A0AAN2C8R6_UNVUL</name>
<comment type="catalytic activity">
    <reaction evidence="4">
        <text>N(6)-[(R)-lipoyl]-L-lysyl-[protein] + 3-methyl-2-oxobutanoate + H(+) = N(6)-[(R)-S(8)-2-methylpropanoyldihydrolipoyl]-L-lysyl-[protein] + CO2</text>
        <dbReference type="Rhea" id="RHEA:13457"/>
        <dbReference type="Rhea" id="RHEA-COMP:10474"/>
        <dbReference type="Rhea" id="RHEA-COMP:10497"/>
        <dbReference type="ChEBI" id="CHEBI:11851"/>
        <dbReference type="ChEBI" id="CHEBI:15378"/>
        <dbReference type="ChEBI" id="CHEBI:16526"/>
        <dbReference type="ChEBI" id="CHEBI:83099"/>
        <dbReference type="ChEBI" id="CHEBI:83142"/>
        <dbReference type="EC" id="1.2.4.4"/>
    </reaction>
</comment>
<accession>A0AAN2C8R6</accession>
<proteinExistence type="inferred from homology"/>
<dbReference type="EC" id="1.2.4.4" evidence="4"/>
<evidence type="ECO:0000256" key="4">
    <source>
        <dbReference type="RuleBase" id="RU365014"/>
    </source>
</evidence>
<dbReference type="GO" id="GO:0009083">
    <property type="term" value="P:branched-chain amino acid catabolic process"/>
    <property type="evidence" value="ECO:0007669"/>
    <property type="project" value="TreeGrafter"/>
</dbReference>
<protein>
    <recommendedName>
        <fullName evidence="4">2-oxoisovalerate dehydrogenase subunit alpha</fullName>
        <ecNumber evidence="4">1.2.4.4</ecNumber>
    </recommendedName>
    <alternativeName>
        <fullName evidence="4">Branched-chain alpha-keto acid dehydrogenase E1 component alpha chain</fullName>
    </alternativeName>
</protein>
<evidence type="ECO:0000256" key="3">
    <source>
        <dbReference type="ARBA" id="ARBA00023052"/>
    </source>
</evidence>
<evidence type="ECO:0000256" key="2">
    <source>
        <dbReference type="ARBA" id="ARBA00023002"/>
    </source>
</evidence>
<dbReference type="SUPFAM" id="SSF52518">
    <property type="entry name" value="Thiamin diphosphate-binding fold (THDP-binding)"/>
    <property type="match status" value="1"/>
</dbReference>
<organism evidence="6 7">
    <name type="scientific">Vulcanimicrobium alpinum</name>
    <dbReference type="NCBI Taxonomy" id="3016050"/>
    <lineage>
        <taxon>Bacteria</taxon>
        <taxon>Bacillati</taxon>
        <taxon>Vulcanimicrobiota</taxon>
        <taxon>Vulcanimicrobiia</taxon>
        <taxon>Vulcanimicrobiales</taxon>
        <taxon>Vulcanimicrobiaceae</taxon>
        <taxon>Vulcanimicrobium</taxon>
    </lineage>
</organism>
<comment type="function">
    <text evidence="4">The branched-chain alpha-keto dehydrogenase complex catalyzes the overall conversion of alpha-keto acids to acyl-CoA and CO(2). It contains multiple copies of three enzymatic components: branched-chain alpha-keto acid decarboxylase (E1), lipoamide acyltransferase (E2) and lipoamide dehydrogenase (E3).</text>
</comment>
<evidence type="ECO:0000313" key="7">
    <source>
        <dbReference type="Proteomes" id="UP001317532"/>
    </source>
</evidence>
<dbReference type="Proteomes" id="UP001317532">
    <property type="component" value="Chromosome"/>
</dbReference>
<dbReference type="Gene3D" id="3.40.50.970">
    <property type="match status" value="1"/>
</dbReference>
<dbReference type="InterPro" id="IPR029061">
    <property type="entry name" value="THDP-binding"/>
</dbReference>
<dbReference type="AlphaFoldDB" id="A0AAN2C8R6"/>
<dbReference type="EMBL" id="AP025523">
    <property type="protein sequence ID" value="BDE05775.1"/>
    <property type="molecule type" value="Genomic_DNA"/>
</dbReference>
<keyword evidence="7" id="KW-1185">Reference proteome</keyword>
<dbReference type="PANTHER" id="PTHR43380:SF1">
    <property type="entry name" value="2-OXOISOVALERATE DEHYDROGENASE SUBUNIT ALPHA, MITOCHONDRIAL"/>
    <property type="match status" value="1"/>
</dbReference>
<dbReference type="CDD" id="cd02000">
    <property type="entry name" value="TPP_E1_PDC_ADC_BCADC"/>
    <property type="match status" value="1"/>
</dbReference>
<dbReference type="Pfam" id="PF00676">
    <property type="entry name" value="E1_dh"/>
    <property type="match status" value="1"/>
</dbReference>
<evidence type="ECO:0000259" key="5">
    <source>
        <dbReference type="Pfam" id="PF00676"/>
    </source>
</evidence>
<keyword evidence="3 4" id="KW-0786">Thiamine pyrophosphate</keyword>
<gene>
    <name evidence="6" type="primary">bfmbAa</name>
    <name evidence="6" type="ORF">WPS_10510</name>
</gene>
<evidence type="ECO:0000256" key="1">
    <source>
        <dbReference type="ARBA" id="ARBA00001964"/>
    </source>
</evidence>
<evidence type="ECO:0000313" key="6">
    <source>
        <dbReference type="EMBL" id="BDE05775.1"/>
    </source>
</evidence>
<keyword evidence="2 4" id="KW-0560">Oxidoreductase</keyword>
<dbReference type="KEGG" id="vab:WPS_10510"/>
<dbReference type="PANTHER" id="PTHR43380">
    <property type="entry name" value="2-OXOISOVALERATE DEHYDROGENASE SUBUNIT ALPHA, MITOCHONDRIAL"/>
    <property type="match status" value="1"/>
</dbReference>
<sequence>MTTTAAPAALSREQLLKLYRNMVTQRAVDTRGFQLNRQGKIGIAMGSEGHEAVQAGTGLAFKSGRDLLYPYYRNTGLILACGFPLADLFRSQLARAGDRSGGRSIINHVTAKDLGIASISSIIAAQCTHAVGAAWALKRRGDGDRVVFCQFGEGATSQGEWHEAMNFASVHELPVVFVCENNQWAISTHISKQMRVPAVAARAPGYAMHALECDGFDPVAVYRTVREARAHAASGNGPVLVEAHCYRFLSHTTDDDDRTYRTRDEVAQHRSDDPVPKFERVLLEQGVLDADSVKAIRREISELVNRTTDEIEAEPYPEGHTLYGNTYAGSDDAWVH</sequence>
<reference evidence="6 7" key="1">
    <citation type="journal article" date="2022" name="ISME Commun">
        <title>Vulcanimicrobium alpinus gen. nov. sp. nov., the first cultivated representative of the candidate phylum 'Eremiobacterota', is a metabolically versatile aerobic anoxygenic phototroph.</title>
        <authorList>
            <person name="Yabe S."/>
            <person name="Muto K."/>
            <person name="Abe K."/>
            <person name="Yokota A."/>
            <person name="Staudigel H."/>
            <person name="Tebo B.M."/>
        </authorList>
    </citation>
    <scope>NUCLEOTIDE SEQUENCE [LARGE SCALE GENOMIC DNA]</scope>
    <source>
        <strain evidence="6 7">WC8-2</strain>
    </source>
</reference>
<dbReference type="RefSeq" id="WP_317996797.1">
    <property type="nucleotide sequence ID" value="NZ_AP025523.1"/>
</dbReference>